<evidence type="ECO:0000256" key="1">
    <source>
        <dbReference type="ARBA" id="ARBA00022801"/>
    </source>
</evidence>
<evidence type="ECO:0000313" key="4">
    <source>
        <dbReference type="Proteomes" id="UP000263833"/>
    </source>
</evidence>
<dbReference type="GO" id="GO:0016787">
    <property type="term" value="F:hydrolase activity"/>
    <property type="evidence" value="ECO:0007669"/>
    <property type="project" value="UniProtKB-KW"/>
</dbReference>
<accession>A0A371BJU9</accession>
<dbReference type="InterPro" id="IPR000073">
    <property type="entry name" value="AB_hydrolase_1"/>
</dbReference>
<dbReference type="AlphaFoldDB" id="A0A371BJU9"/>
<keyword evidence="1 3" id="KW-0378">Hydrolase</keyword>
<proteinExistence type="predicted"/>
<dbReference type="InterPro" id="IPR050266">
    <property type="entry name" value="AB_hydrolase_sf"/>
</dbReference>
<dbReference type="Gene3D" id="3.40.50.1820">
    <property type="entry name" value="alpha/beta hydrolase"/>
    <property type="match status" value="1"/>
</dbReference>
<comment type="caution">
    <text evidence="3">The sequence shown here is derived from an EMBL/GenBank/DDBJ whole genome shotgun (WGS) entry which is preliminary data.</text>
</comment>
<sequence length="292" mass="32768">MMQPKEHRYAAAEGELCWFEWGSPNDKPTLLFLHATGFHARCWDAVIRALPHDWHSIAIDLRGHGRSYRPESLGNWHATADDVAAFVESQISSAAIFVGHSMGGFVAARVAAIRPERAEQLLLVDPVMMTPDTYAQRPVSGDSSTDHPVARRRNKWDNADQMIAHFSTREPYTHWRPDVLADYCRFGLVPSSDGEGLELGCPPVLEASAYMGSWRSNPYEWLGEVKCKITVLRARNADRAGPMDFSISPTAPDLWQKFPNATDMHWSDLSHFIPMEQPDRLADLIGELVSSN</sequence>
<protein>
    <submittedName>
        <fullName evidence="3">Alpha/beta hydrolase</fullName>
    </submittedName>
</protein>
<dbReference type="Proteomes" id="UP000263833">
    <property type="component" value="Unassembled WGS sequence"/>
</dbReference>
<dbReference type="PANTHER" id="PTHR43798">
    <property type="entry name" value="MONOACYLGLYCEROL LIPASE"/>
    <property type="match status" value="1"/>
</dbReference>
<gene>
    <name evidence="3" type="ORF">DXH95_04420</name>
</gene>
<dbReference type="InterPro" id="IPR000639">
    <property type="entry name" value="Epox_hydrolase-like"/>
</dbReference>
<evidence type="ECO:0000259" key="2">
    <source>
        <dbReference type="Pfam" id="PF12697"/>
    </source>
</evidence>
<dbReference type="PANTHER" id="PTHR43798:SF31">
    <property type="entry name" value="AB HYDROLASE SUPERFAMILY PROTEIN YCLE"/>
    <property type="match status" value="1"/>
</dbReference>
<feature type="domain" description="AB hydrolase-1" evidence="2">
    <location>
        <begin position="30"/>
        <end position="283"/>
    </location>
</feature>
<dbReference type="PRINTS" id="PR00111">
    <property type="entry name" value="ABHYDROLASE"/>
</dbReference>
<dbReference type="OrthoDB" id="9804723at2"/>
<reference evidence="4" key="1">
    <citation type="submission" date="2018-08" db="EMBL/GenBank/DDBJ databases">
        <authorList>
            <person name="Kim S.-J."/>
            <person name="Jung G.-Y."/>
        </authorList>
    </citation>
    <scope>NUCLEOTIDE SEQUENCE [LARGE SCALE GENOMIC DNA]</scope>
    <source>
        <strain evidence="4">GY_G</strain>
    </source>
</reference>
<dbReference type="PRINTS" id="PR00412">
    <property type="entry name" value="EPOXHYDRLASE"/>
</dbReference>
<keyword evidence="4" id="KW-1185">Reference proteome</keyword>
<dbReference type="SUPFAM" id="SSF53474">
    <property type="entry name" value="alpha/beta-Hydrolases"/>
    <property type="match status" value="1"/>
</dbReference>
<dbReference type="Pfam" id="PF12697">
    <property type="entry name" value="Abhydrolase_6"/>
    <property type="match status" value="1"/>
</dbReference>
<organism evidence="3 4">
    <name type="scientific">Sphingorhabdus pulchriflava</name>
    <dbReference type="NCBI Taxonomy" id="2292257"/>
    <lineage>
        <taxon>Bacteria</taxon>
        <taxon>Pseudomonadati</taxon>
        <taxon>Pseudomonadota</taxon>
        <taxon>Alphaproteobacteria</taxon>
        <taxon>Sphingomonadales</taxon>
        <taxon>Sphingomonadaceae</taxon>
        <taxon>Sphingorhabdus</taxon>
    </lineage>
</organism>
<dbReference type="EMBL" id="QRGP01000001">
    <property type="protein sequence ID" value="RDV07836.1"/>
    <property type="molecule type" value="Genomic_DNA"/>
</dbReference>
<evidence type="ECO:0000313" key="3">
    <source>
        <dbReference type="EMBL" id="RDV07836.1"/>
    </source>
</evidence>
<name>A0A371BJU9_9SPHN</name>
<dbReference type="InterPro" id="IPR029058">
    <property type="entry name" value="AB_hydrolase_fold"/>
</dbReference>
<dbReference type="GO" id="GO:0016020">
    <property type="term" value="C:membrane"/>
    <property type="evidence" value="ECO:0007669"/>
    <property type="project" value="TreeGrafter"/>
</dbReference>